<keyword evidence="2" id="KW-1185">Reference proteome</keyword>
<dbReference type="AlphaFoldDB" id="A0A7K1UKX8"/>
<gene>
    <name evidence="1" type="ORF">GNZ21_12275</name>
</gene>
<reference evidence="1 2" key="1">
    <citation type="submission" date="2019-12" db="EMBL/GenBank/DDBJ databases">
        <title>Nesterenkonia muleiensis sp. nov., a novel actinobacterium isolated from sap of Populus euphratica.</title>
        <authorList>
            <person name="Wang R."/>
        </authorList>
    </citation>
    <scope>NUCLEOTIDE SEQUENCE [LARGE SCALE GENOMIC DNA]</scope>
    <source>
        <strain evidence="1 2">F10</strain>
    </source>
</reference>
<proteinExistence type="predicted"/>
<evidence type="ECO:0000313" key="2">
    <source>
        <dbReference type="Proteomes" id="UP000460157"/>
    </source>
</evidence>
<sequence length="225" mass="25434">MSTTSSMSRWKKPAFWAGLILGMMLAFGGCTAFWWVGLPAWDSWQSGKRANEQLEASRVIAQQRDYPQLREAELEAAGEETSAQLAALLAQAPAGEPNRRGLLRRAQCAPEGSDPEFSRIEGRLTWIEDPAERWDRDISAEQVLETAELFAERLQADPAWQVEETTIEEEQSWAARGALSGLEFEIRLWQGRLESGAEQFQVQVETPCYWIRDSQAETAFTPLWP</sequence>
<dbReference type="Proteomes" id="UP000460157">
    <property type="component" value="Unassembled WGS sequence"/>
</dbReference>
<evidence type="ECO:0000313" key="1">
    <source>
        <dbReference type="EMBL" id="MVT27119.1"/>
    </source>
</evidence>
<organism evidence="1 2">
    <name type="scientific">Nesterenkonia alkaliphila</name>
    <dbReference type="NCBI Taxonomy" id="1463631"/>
    <lineage>
        <taxon>Bacteria</taxon>
        <taxon>Bacillati</taxon>
        <taxon>Actinomycetota</taxon>
        <taxon>Actinomycetes</taxon>
        <taxon>Micrococcales</taxon>
        <taxon>Micrococcaceae</taxon>
        <taxon>Nesterenkonia</taxon>
    </lineage>
</organism>
<comment type="caution">
    <text evidence="1">The sequence shown here is derived from an EMBL/GenBank/DDBJ whole genome shotgun (WGS) entry which is preliminary data.</text>
</comment>
<name>A0A7K1UKX8_9MICC</name>
<dbReference type="EMBL" id="WRPM01000088">
    <property type="protein sequence ID" value="MVT27119.1"/>
    <property type="molecule type" value="Genomic_DNA"/>
</dbReference>
<protein>
    <submittedName>
        <fullName evidence="1">Uncharacterized protein</fullName>
    </submittedName>
</protein>
<accession>A0A7K1UKX8</accession>
<dbReference type="RefSeq" id="WP_157324761.1">
    <property type="nucleotide sequence ID" value="NZ_BMFX01000012.1"/>
</dbReference>